<evidence type="ECO:0000256" key="1">
    <source>
        <dbReference type="SAM" id="MobiDB-lite"/>
    </source>
</evidence>
<feature type="region of interest" description="Disordered" evidence="1">
    <location>
        <begin position="1"/>
        <end position="65"/>
    </location>
</feature>
<proteinExistence type="predicted"/>
<name>A0ABS8V0L4_DATST</name>
<feature type="compositionally biased region" description="Polar residues" evidence="1">
    <location>
        <begin position="1"/>
        <end position="32"/>
    </location>
</feature>
<comment type="caution">
    <text evidence="2">The sequence shown here is derived from an EMBL/GenBank/DDBJ whole genome shotgun (WGS) entry which is preliminary data.</text>
</comment>
<protein>
    <submittedName>
        <fullName evidence="2">Uncharacterized protein</fullName>
    </submittedName>
</protein>
<dbReference type="EMBL" id="JACEIK010003144">
    <property type="protein sequence ID" value="MCD9640532.1"/>
    <property type="molecule type" value="Genomic_DNA"/>
</dbReference>
<sequence length="65" mass="6836">VSAPTLNEGTLLETYSSNVPSESRQELENSAGTIPEAVVSSEEGTGEGTSFDPVPKTQNDNPQEL</sequence>
<reference evidence="2 3" key="1">
    <citation type="journal article" date="2021" name="BMC Genomics">
        <title>Datura genome reveals duplications of psychoactive alkaloid biosynthetic genes and high mutation rate following tissue culture.</title>
        <authorList>
            <person name="Rajewski A."/>
            <person name="Carter-House D."/>
            <person name="Stajich J."/>
            <person name="Litt A."/>
        </authorList>
    </citation>
    <scope>NUCLEOTIDE SEQUENCE [LARGE SCALE GENOMIC DNA]</scope>
    <source>
        <strain evidence="2">AR-01</strain>
    </source>
</reference>
<gene>
    <name evidence="2" type="ORF">HAX54_025886</name>
</gene>
<feature type="non-terminal residue" evidence="2">
    <location>
        <position position="1"/>
    </location>
</feature>
<keyword evidence="3" id="KW-1185">Reference proteome</keyword>
<accession>A0ABS8V0L4</accession>
<organism evidence="2 3">
    <name type="scientific">Datura stramonium</name>
    <name type="common">Jimsonweed</name>
    <name type="synonym">Common thornapple</name>
    <dbReference type="NCBI Taxonomy" id="4076"/>
    <lineage>
        <taxon>Eukaryota</taxon>
        <taxon>Viridiplantae</taxon>
        <taxon>Streptophyta</taxon>
        <taxon>Embryophyta</taxon>
        <taxon>Tracheophyta</taxon>
        <taxon>Spermatophyta</taxon>
        <taxon>Magnoliopsida</taxon>
        <taxon>eudicotyledons</taxon>
        <taxon>Gunneridae</taxon>
        <taxon>Pentapetalae</taxon>
        <taxon>asterids</taxon>
        <taxon>lamiids</taxon>
        <taxon>Solanales</taxon>
        <taxon>Solanaceae</taxon>
        <taxon>Solanoideae</taxon>
        <taxon>Datureae</taxon>
        <taxon>Datura</taxon>
    </lineage>
</organism>
<evidence type="ECO:0000313" key="2">
    <source>
        <dbReference type="EMBL" id="MCD9640532.1"/>
    </source>
</evidence>
<feature type="non-terminal residue" evidence="2">
    <location>
        <position position="65"/>
    </location>
</feature>
<dbReference type="Proteomes" id="UP000823775">
    <property type="component" value="Unassembled WGS sequence"/>
</dbReference>
<feature type="compositionally biased region" description="Polar residues" evidence="1">
    <location>
        <begin position="56"/>
        <end position="65"/>
    </location>
</feature>
<evidence type="ECO:0000313" key="3">
    <source>
        <dbReference type="Proteomes" id="UP000823775"/>
    </source>
</evidence>